<dbReference type="AlphaFoldDB" id="D5GL10"/>
<dbReference type="InParanoid" id="D5GL10"/>
<evidence type="ECO:0000256" key="4">
    <source>
        <dbReference type="ARBA" id="ARBA00023002"/>
    </source>
</evidence>
<dbReference type="GO" id="GO:0004497">
    <property type="term" value="F:monooxygenase activity"/>
    <property type="evidence" value="ECO:0007669"/>
    <property type="project" value="UniProtKB-KW"/>
</dbReference>
<organism evidence="9 10">
    <name type="scientific">Tuber melanosporum (strain Mel28)</name>
    <name type="common">Perigord black truffle</name>
    <dbReference type="NCBI Taxonomy" id="656061"/>
    <lineage>
        <taxon>Eukaryota</taxon>
        <taxon>Fungi</taxon>
        <taxon>Dikarya</taxon>
        <taxon>Ascomycota</taxon>
        <taxon>Pezizomycotina</taxon>
        <taxon>Pezizomycetes</taxon>
        <taxon>Pezizales</taxon>
        <taxon>Tuberaceae</taxon>
        <taxon>Tuber</taxon>
    </lineage>
</organism>
<dbReference type="SUPFAM" id="SSF48264">
    <property type="entry name" value="Cytochrome P450"/>
    <property type="match status" value="1"/>
</dbReference>
<feature type="region of interest" description="Disordered" evidence="8">
    <location>
        <begin position="1"/>
        <end position="21"/>
    </location>
</feature>
<comment type="cofactor">
    <cofactor evidence="1 6">
        <name>heme</name>
        <dbReference type="ChEBI" id="CHEBI:30413"/>
    </cofactor>
</comment>
<evidence type="ECO:0000256" key="2">
    <source>
        <dbReference type="ARBA" id="ARBA00010617"/>
    </source>
</evidence>
<dbReference type="Pfam" id="PF00067">
    <property type="entry name" value="p450"/>
    <property type="match status" value="1"/>
</dbReference>
<keyword evidence="4 7" id="KW-0560">Oxidoreductase</keyword>
<evidence type="ECO:0000256" key="8">
    <source>
        <dbReference type="SAM" id="MobiDB-lite"/>
    </source>
</evidence>
<dbReference type="Proteomes" id="UP000006911">
    <property type="component" value="Unassembled WGS sequence"/>
</dbReference>
<dbReference type="OMA" id="YTTIDHE"/>
<dbReference type="InterPro" id="IPR001128">
    <property type="entry name" value="Cyt_P450"/>
</dbReference>
<sequence>MLINLTNREHARRPAGRDTSRLGRRASGISYQWLVLSSGPILVSQWVSVDFFSTALRIIARVSARSFIGLPVCRNEDWLNLAIAFTEDLIATASNLGTISKLFRPFYAYMWNSAKTIKSHKRRAQTLLAPTIQKRFEEQRLAEENGAVYQGPNDLLQWLIDRVEPHHKTVDALSELQLLVGLASVFATARTLVTMIYDLAEHRDCIQPMREEMETVISENGGELDRGVLRKMRKTDSFLRESMRMGTFLLSFNRMAMKNVTLSDGTYLPKGTLVAAPALMFSSDPDFVEDPETFDGFRWYKKTLEAKAGALMGNGSATTSSNNLAFGHGKHACPGRYFAVEEIKTILTFILLQYDIKYPEGQSRPPNIQIGELASPNRTQKIMFKKLPGPKKFSFL</sequence>
<dbReference type="GO" id="GO:0016705">
    <property type="term" value="F:oxidoreductase activity, acting on paired donors, with incorporation or reduction of molecular oxygen"/>
    <property type="evidence" value="ECO:0007669"/>
    <property type="project" value="InterPro"/>
</dbReference>
<dbReference type="RefSeq" id="XP_002841012.1">
    <property type="nucleotide sequence ID" value="XM_002840966.1"/>
</dbReference>
<evidence type="ECO:0000256" key="3">
    <source>
        <dbReference type="ARBA" id="ARBA00022723"/>
    </source>
</evidence>
<reference evidence="9 10" key="1">
    <citation type="journal article" date="2010" name="Nature">
        <title>Perigord black truffle genome uncovers evolutionary origins and mechanisms of symbiosis.</title>
        <authorList>
            <person name="Martin F."/>
            <person name="Kohler A."/>
            <person name="Murat C."/>
            <person name="Balestrini R."/>
            <person name="Coutinho P.M."/>
            <person name="Jaillon O."/>
            <person name="Montanini B."/>
            <person name="Morin E."/>
            <person name="Noel B."/>
            <person name="Percudani R."/>
            <person name="Porcel B."/>
            <person name="Rubini A."/>
            <person name="Amicucci A."/>
            <person name="Amselem J."/>
            <person name="Anthouard V."/>
            <person name="Arcioni S."/>
            <person name="Artiguenave F."/>
            <person name="Aury J.M."/>
            <person name="Ballario P."/>
            <person name="Bolchi A."/>
            <person name="Brenna A."/>
            <person name="Brun A."/>
            <person name="Buee M."/>
            <person name="Cantarel B."/>
            <person name="Chevalier G."/>
            <person name="Couloux A."/>
            <person name="Da Silva C."/>
            <person name="Denoeud F."/>
            <person name="Duplessis S."/>
            <person name="Ghignone S."/>
            <person name="Hilselberger B."/>
            <person name="Iotti M."/>
            <person name="Marcais B."/>
            <person name="Mello A."/>
            <person name="Miranda M."/>
            <person name="Pacioni G."/>
            <person name="Quesneville H."/>
            <person name="Riccioni C."/>
            <person name="Ruotolo R."/>
            <person name="Splivallo R."/>
            <person name="Stocchi V."/>
            <person name="Tisserant E."/>
            <person name="Viscomi A.R."/>
            <person name="Zambonelli A."/>
            <person name="Zampieri E."/>
            <person name="Henrissat B."/>
            <person name="Lebrun M.H."/>
            <person name="Paolocci F."/>
            <person name="Bonfante P."/>
            <person name="Ottonello S."/>
            <person name="Wincker P."/>
        </authorList>
    </citation>
    <scope>NUCLEOTIDE SEQUENCE [LARGE SCALE GENOMIC DNA]</scope>
    <source>
        <strain evidence="9 10">Mel28</strain>
    </source>
</reference>
<name>D5GL10_TUBMM</name>
<dbReference type="PANTHER" id="PTHR46206">
    <property type="entry name" value="CYTOCHROME P450"/>
    <property type="match status" value="1"/>
</dbReference>
<evidence type="ECO:0000256" key="5">
    <source>
        <dbReference type="ARBA" id="ARBA00023004"/>
    </source>
</evidence>
<dbReference type="InterPro" id="IPR002403">
    <property type="entry name" value="Cyt_P450_E_grp-IV"/>
</dbReference>
<evidence type="ECO:0000313" key="10">
    <source>
        <dbReference type="Proteomes" id="UP000006911"/>
    </source>
</evidence>
<keyword evidence="7" id="KW-0503">Monooxygenase</keyword>
<dbReference type="EMBL" id="FN430343">
    <property type="protein sequence ID" value="CAZ85203.1"/>
    <property type="molecule type" value="Genomic_DNA"/>
</dbReference>
<dbReference type="Gene3D" id="1.10.630.10">
    <property type="entry name" value="Cytochrome P450"/>
    <property type="match status" value="1"/>
</dbReference>
<protein>
    <submittedName>
        <fullName evidence="9">(Perigord truffle) hypothetical protein</fullName>
    </submittedName>
</protein>
<keyword evidence="6 7" id="KW-0349">Heme</keyword>
<dbReference type="HOGENOM" id="CLU_022195_1_0_1"/>
<dbReference type="GeneID" id="9185796"/>
<comment type="similarity">
    <text evidence="2 7">Belongs to the cytochrome P450 family.</text>
</comment>
<dbReference type="InterPro" id="IPR036396">
    <property type="entry name" value="Cyt_P450_sf"/>
</dbReference>
<proteinExistence type="inferred from homology"/>
<dbReference type="PROSITE" id="PS00086">
    <property type="entry name" value="CYTOCHROME_P450"/>
    <property type="match status" value="1"/>
</dbReference>
<dbReference type="STRING" id="656061.D5GL10"/>
<evidence type="ECO:0000256" key="6">
    <source>
        <dbReference type="PIRSR" id="PIRSR602403-1"/>
    </source>
</evidence>
<dbReference type="InterPro" id="IPR017972">
    <property type="entry name" value="Cyt_P450_CS"/>
</dbReference>
<dbReference type="eggNOG" id="KOG0159">
    <property type="taxonomic scope" value="Eukaryota"/>
</dbReference>
<evidence type="ECO:0000256" key="7">
    <source>
        <dbReference type="RuleBase" id="RU000461"/>
    </source>
</evidence>
<keyword evidence="5 6" id="KW-0408">Iron</keyword>
<evidence type="ECO:0000256" key="1">
    <source>
        <dbReference type="ARBA" id="ARBA00001971"/>
    </source>
</evidence>
<gene>
    <name evidence="9" type="ORF">GSTUM_00009894001</name>
</gene>
<accession>D5GL10</accession>
<feature type="binding site" description="axial binding residue" evidence="6">
    <location>
        <position position="333"/>
    </location>
    <ligand>
        <name>heme</name>
        <dbReference type="ChEBI" id="CHEBI:30413"/>
    </ligand>
    <ligandPart>
        <name>Fe</name>
        <dbReference type="ChEBI" id="CHEBI:18248"/>
    </ligandPart>
</feature>
<dbReference type="KEGG" id="tml:GSTUM_00009894001"/>
<dbReference type="GO" id="GO:0020037">
    <property type="term" value="F:heme binding"/>
    <property type="evidence" value="ECO:0007669"/>
    <property type="project" value="InterPro"/>
</dbReference>
<evidence type="ECO:0000313" key="9">
    <source>
        <dbReference type="EMBL" id="CAZ85203.1"/>
    </source>
</evidence>
<keyword evidence="10" id="KW-1185">Reference proteome</keyword>
<dbReference type="PRINTS" id="PR00465">
    <property type="entry name" value="EP450IV"/>
</dbReference>
<dbReference type="CDD" id="cd11041">
    <property type="entry name" value="CYP503A1-like"/>
    <property type="match status" value="1"/>
</dbReference>
<dbReference type="GO" id="GO:0005506">
    <property type="term" value="F:iron ion binding"/>
    <property type="evidence" value="ECO:0007669"/>
    <property type="project" value="InterPro"/>
</dbReference>
<keyword evidence="3 6" id="KW-0479">Metal-binding</keyword>